<dbReference type="AlphaFoldDB" id="A0A935C8X7"/>
<reference evidence="2" key="1">
    <citation type="submission" date="2021-01" db="EMBL/GenBank/DDBJ databases">
        <title>Marivirga aurantiaca sp. nov., isolated from intertidal surface sediments.</title>
        <authorList>
            <person name="Zhang M."/>
        </authorList>
    </citation>
    <scope>NUCLEOTIDE SEQUENCE</scope>
    <source>
        <strain evidence="2">S37H4</strain>
    </source>
</reference>
<protein>
    <recommendedName>
        <fullName evidence="4">YcxB-like protein domain-containing protein</fullName>
    </recommendedName>
</protein>
<dbReference type="RefSeq" id="WP_201430916.1">
    <property type="nucleotide sequence ID" value="NZ_JAEQBW010000003.1"/>
</dbReference>
<evidence type="ECO:0000313" key="2">
    <source>
        <dbReference type="EMBL" id="MBK6265242.1"/>
    </source>
</evidence>
<feature type="transmembrane region" description="Helical" evidence="1">
    <location>
        <begin position="60"/>
        <end position="78"/>
    </location>
</feature>
<comment type="caution">
    <text evidence="2">The sequence shown here is derived from an EMBL/GenBank/DDBJ whole genome shotgun (WGS) entry which is preliminary data.</text>
</comment>
<sequence>MYELYLDKISIKESKQKERLVYKKHDWLDDLNIPILILISPIIWFSKVLYERTGLVNNEILIHIVALLLLFIGLISLYRNLSKIWELKSIETKSPKEINRQKILSISEELGIEIYKNNRDFFIGVHNKSSPFSQIITIIYSKNKILFNARNNCIGYNGKLGRPPFGLNLAKKLFEVYRKEIESKVLGS</sequence>
<keyword evidence="3" id="KW-1185">Reference proteome</keyword>
<evidence type="ECO:0000256" key="1">
    <source>
        <dbReference type="SAM" id="Phobius"/>
    </source>
</evidence>
<keyword evidence="1" id="KW-1133">Transmembrane helix</keyword>
<dbReference type="Proteomes" id="UP000611723">
    <property type="component" value="Unassembled WGS sequence"/>
</dbReference>
<proteinExistence type="predicted"/>
<feature type="transmembrane region" description="Helical" evidence="1">
    <location>
        <begin position="27"/>
        <end position="45"/>
    </location>
</feature>
<gene>
    <name evidence="2" type="ORF">JKA74_09340</name>
</gene>
<organism evidence="2 3">
    <name type="scientific">Marivirga aurantiaca</name>
    <dbReference type="NCBI Taxonomy" id="2802615"/>
    <lineage>
        <taxon>Bacteria</taxon>
        <taxon>Pseudomonadati</taxon>
        <taxon>Bacteroidota</taxon>
        <taxon>Cytophagia</taxon>
        <taxon>Cytophagales</taxon>
        <taxon>Marivirgaceae</taxon>
        <taxon>Marivirga</taxon>
    </lineage>
</organism>
<evidence type="ECO:0000313" key="3">
    <source>
        <dbReference type="Proteomes" id="UP000611723"/>
    </source>
</evidence>
<accession>A0A935C8X7</accession>
<keyword evidence="1" id="KW-0472">Membrane</keyword>
<evidence type="ECO:0008006" key="4">
    <source>
        <dbReference type="Google" id="ProtNLM"/>
    </source>
</evidence>
<dbReference type="EMBL" id="JAEQBW010000003">
    <property type="protein sequence ID" value="MBK6265242.1"/>
    <property type="molecule type" value="Genomic_DNA"/>
</dbReference>
<name>A0A935C8X7_9BACT</name>
<keyword evidence="1" id="KW-0812">Transmembrane</keyword>